<organism evidence="1 2">
    <name type="scientific">Lactobacillus crispatus</name>
    <dbReference type="NCBI Taxonomy" id="47770"/>
    <lineage>
        <taxon>Bacteria</taxon>
        <taxon>Bacillati</taxon>
        <taxon>Bacillota</taxon>
        <taxon>Bacilli</taxon>
        <taxon>Lactobacillales</taxon>
        <taxon>Lactobacillaceae</taxon>
        <taxon>Lactobacillus</taxon>
    </lineage>
</organism>
<dbReference type="AlphaFoldDB" id="A0AAW8WI87"/>
<reference evidence="1" key="1">
    <citation type="submission" date="2023-08" db="EMBL/GenBank/DDBJ databases">
        <title>Lactobacillus from the Female Urinary Tract.</title>
        <authorList>
            <person name="Stegman N."/>
            <person name="Jackson B."/>
            <person name="Steiling M."/>
            <person name="Sedano C."/>
            <person name="Wolfe A."/>
            <person name="Putonti C."/>
        </authorList>
    </citation>
    <scope>NUCLEOTIDE SEQUENCE</scope>
    <source>
        <strain evidence="1">UMB5661</strain>
    </source>
</reference>
<sequence length="64" mass="7111">MIIEAVSRESLINSGNSSLRKKSFMKILPIRFHNISVSIIPYSEQGLKTADAKRESLVIGDSPH</sequence>
<gene>
    <name evidence="1" type="ORF">RON39_03710</name>
</gene>
<comment type="caution">
    <text evidence="1">The sequence shown here is derived from an EMBL/GenBank/DDBJ whole genome shotgun (WGS) entry which is preliminary data.</text>
</comment>
<evidence type="ECO:0000313" key="2">
    <source>
        <dbReference type="Proteomes" id="UP001253287"/>
    </source>
</evidence>
<dbReference type="Proteomes" id="UP001253287">
    <property type="component" value="Unassembled WGS sequence"/>
</dbReference>
<proteinExistence type="predicted"/>
<dbReference type="EMBL" id="JAVTXN010000012">
    <property type="protein sequence ID" value="MDT9609235.1"/>
    <property type="molecule type" value="Genomic_DNA"/>
</dbReference>
<protein>
    <submittedName>
        <fullName evidence="1">Uncharacterized protein</fullName>
    </submittedName>
</protein>
<dbReference type="RefSeq" id="WP_315689160.1">
    <property type="nucleotide sequence ID" value="NZ_JAVTXN010000012.1"/>
</dbReference>
<evidence type="ECO:0000313" key="1">
    <source>
        <dbReference type="EMBL" id="MDT9609235.1"/>
    </source>
</evidence>
<accession>A0AAW8WI87</accession>
<name>A0AAW8WI87_9LACO</name>